<gene>
    <name evidence="6" type="ORF">BDK51DRAFT_37648</name>
</gene>
<dbReference type="PROSITE" id="PS50102">
    <property type="entry name" value="RRM"/>
    <property type="match status" value="1"/>
</dbReference>
<dbReference type="SUPFAM" id="SSF46785">
    <property type="entry name" value="Winged helix' DNA-binding domain"/>
    <property type="match status" value="1"/>
</dbReference>
<dbReference type="Pfam" id="PF00076">
    <property type="entry name" value="RRM_1"/>
    <property type="match status" value="1"/>
</dbReference>
<dbReference type="InterPro" id="IPR036390">
    <property type="entry name" value="WH_DNA-bd_sf"/>
</dbReference>
<feature type="compositionally biased region" description="Gly residues" evidence="3">
    <location>
        <begin position="505"/>
        <end position="539"/>
    </location>
</feature>
<feature type="compositionally biased region" description="Polar residues" evidence="3">
    <location>
        <begin position="1"/>
        <end position="17"/>
    </location>
</feature>
<evidence type="ECO:0000259" key="4">
    <source>
        <dbReference type="PROSITE" id="PS50102"/>
    </source>
</evidence>
<dbReference type="GO" id="GO:0003723">
    <property type="term" value="F:RNA binding"/>
    <property type="evidence" value="ECO:0007669"/>
    <property type="project" value="UniProtKB-UniRule"/>
</dbReference>
<evidence type="ECO:0000313" key="7">
    <source>
        <dbReference type="Proteomes" id="UP000269721"/>
    </source>
</evidence>
<keyword evidence="1 2" id="KW-0694">RNA-binding</keyword>
<dbReference type="InterPro" id="IPR036388">
    <property type="entry name" value="WH-like_DNA-bd_sf"/>
</dbReference>
<dbReference type="Gene3D" id="3.30.70.330">
    <property type="match status" value="2"/>
</dbReference>
<protein>
    <recommendedName>
        <fullName evidence="8">RRM domain-containing protein</fullName>
    </recommendedName>
</protein>
<keyword evidence="7" id="KW-1185">Reference proteome</keyword>
<dbReference type="PANTHER" id="PTHR22792">
    <property type="entry name" value="LUPUS LA PROTEIN-RELATED"/>
    <property type="match status" value="1"/>
</dbReference>
<evidence type="ECO:0000259" key="5">
    <source>
        <dbReference type="PROSITE" id="PS50961"/>
    </source>
</evidence>
<dbReference type="EMBL" id="KZ998536">
    <property type="protein sequence ID" value="RKO86031.1"/>
    <property type="molecule type" value="Genomic_DNA"/>
</dbReference>
<dbReference type="InterPro" id="IPR035979">
    <property type="entry name" value="RBD_domain_sf"/>
</dbReference>
<evidence type="ECO:0000256" key="2">
    <source>
        <dbReference type="PROSITE-ProRule" id="PRU00332"/>
    </source>
</evidence>
<feature type="domain" description="RRM" evidence="4">
    <location>
        <begin position="276"/>
        <end position="352"/>
    </location>
</feature>
<dbReference type="InterPro" id="IPR045180">
    <property type="entry name" value="La_dom_prot"/>
</dbReference>
<dbReference type="InterPro" id="IPR000504">
    <property type="entry name" value="RRM_dom"/>
</dbReference>
<dbReference type="InterPro" id="IPR006630">
    <property type="entry name" value="La_HTH"/>
</dbReference>
<feature type="compositionally biased region" description="Pro residues" evidence="3">
    <location>
        <begin position="567"/>
        <end position="579"/>
    </location>
</feature>
<dbReference type="SMART" id="SM00715">
    <property type="entry name" value="LA"/>
    <property type="match status" value="1"/>
</dbReference>
<feature type="region of interest" description="Disordered" evidence="3">
    <location>
        <begin position="1"/>
        <end position="95"/>
    </location>
</feature>
<reference evidence="7" key="1">
    <citation type="journal article" date="2018" name="Nat. Microbiol.">
        <title>Leveraging single-cell genomics to expand the fungal tree of life.</title>
        <authorList>
            <person name="Ahrendt S.R."/>
            <person name="Quandt C.A."/>
            <person name="Ciobanu D."/>
            <person name="Clum A."/>
            <person name="Salamov A."/>
            <person name="Andreopoulos B."/>
            <person name="Cheng J.F."/>
            <person name="Woyke T."/>
            <person name="Pelin A."/>
            <person name="Henrissat B."/>
            <person name="Reynolds N.K."/>
            <person name="Benny G.L."/>
            <person name="Smith M.E."/>
            <person name="James T.Y."/>
            <person name="Grigoriev I.V."/>
        </authorList>
    </citation>
    <scope>NUCLEOTIDE SEQUENCE [LARGE SCALE GENOMIC DNA]</scope>
</reference>
<proteinExistence type="predicted"/>
<evidence type="ECO:0000256" key="3">
    <source>
        <dbReference type="SAM" id="MobiDB-lite"/>
    </source>
</evidence>
<dbReference type="Proteomes" id="UP000269721">
    <property type="component" value="Unassembled WGS sequence"/>
</dbReference>
<accession>A0A4P9W1G9</accession>
<dbReference type="OrthoDB" id="439993at2759"/>
<dbReference type="InterPro" id="IPR012677">
    <property type="entry name" value="Nucleotide-bd_a/b_plait_sf"/>
</dbReference>
<dbReference type="Gene3D" id="1.10.10.10">
    <property type="entry name" value="Winged helix-like DNA-binding domain superfamily/Winged helix DNA-binding domain"/>
    <property type="match status" value="1"/>
</dbReference>
<feature type="domain" description="HTH La-type RNA-binding" evidence="5">
    <location>
        <begin position="171"/>
        <end position="264"/>
    </location>
</feature>
<dbReference type="SMART" id="SM00360">
    <property type="entry name" value="RRM"/>
    <property type="match status" value="2"/>
</dbReference>
<dbReference type="InterPro" id="IPR014886">
    <property type="entry name" value="La_xRRM"/>
</dbReference>
<name>A0A4P9W1G9_9FUNG</name>
<dbReference type="Pfam" id="PF08777">
    <property type="entry name" value="RRM_3"/>
    <property type="match status" value="1"/>
</dbReference>
<dbReference type="AlphaFoldDB" id="A0A4P9W1G9"/>
<organism evidence="6 7">
    <name type="scientific">Blyttiomyces helicus</name>
    <dbReference type="NCBI Taxonomy" id="388810"/>
    <lineage>
        <taxon>Eukaryota</taxon>
        <taxon>Fungi</taxon>
        <taxon>Fungi incertae sedis</taxon>
        <taxon>Chytridiomycota</taxon>
        <taxon>Chytridiomycota incertae sedis</taxon>
        <taxon>Chytridiomycetes</taxon>
        <taxon>Chytridiomycetes incertae sedis</taxon>
        <taxon>Blyttiomyces</taxon>
    </lineage>
</organism>
<dbReference type="Pfam" id="PF05383">
    <property type="entry name" value="La"/>
    <property type="match status" value="1"/>
</dbReference>
<dbReference type="SUPFAM" id="SSF54928">
    <property type="entry name" value="RNA-binding domain, RBD"/>
    <property type="match status" value="1"/>
</dbReference>
<evidence type="ECO:0000313" key="6">
    <source>
        <dbReference type="EMBL" id="RKO86031.1"/>
    </source>
</evidence>
<dbReference type="PROSITE" id="PS50961">
    <property type="entry name" value="HTH_LA"/>
    <property type="match status" value="1"/>
</dbReference>
<evidence type="ECO:0008006" key="8">
    <source>
        <dbReference type="Google" id="ProtNLM"/>
    </source>
</evidence>
<sequence>MTTELTPTEAPANNSTAPMAIDESAPSPTKTAKPVADPAPEAKLEPETDAELATVAPADVHPDRAAVLATAESTPAVENGSPAPTRPPPPARRPWTYDDPVYVDVPLPASEEEAAELRERILQQVEFYFSGESGWEFVFFANFRVAFPRRRWGDKKCVRPRLSLALRHPALFNRRFLIAIFPTLFASSITEENLGSDTYLRNLIEAHKLGWVSISTLMAFNRMRPLCSDLAFVASALEASKELLEIDRTRTCVRLVRRYLPRGRTATFTFDDPVERSVVVKGLPTTLERFDELKALFSQIEPVRYTFIQKQDWKCTGTGFLTFNTAEGAKRVAAMTDLTFEESPLTVAMMTPEDARSSNCAYYCKRENPPQGGFRHSTWANQGLNPRLGTNIRNYPPDGLIRFEGVSNLTFVDDVKEFFGAVEPVRFVSFATGALYGYVLFEQPQAAYRVIQKLGYSIPAPNGISGVATKICRPMLEEEETFCSFYERNKMVPPDHHGPGRRGGRGGARGAFRGGDGGRGRGSPRGGGRGGWNGGGRGGFNTNNNNNRDPNLPPVVLTAGTVAPDAATPPPMQAAPTPAPEGKRKRPEHGDADSKPPLAKAPKSEGPDGASD</sequence>
<evidence type="ECO:0000256" key="1">
    <source>
        <dbReference type="ARBA" id="ARBA00022884"/>
    </source>
</evidence>
<feature type="region of interest" description="Disordered" evidence="3">
    <location>
        <begin position="490"/>
        <end position="612"/>
    </location>
</feature>